<sequence>MSSVAAPEYERSMKGQAGEDVKVTTYRSPYPSKLKRTGGRPRYWHSNVN</sequence>
<protein>
    <submittedName>
        <fullName evidence="2">Uncharacterized protein</fullName>
    </submittedName>
</protein>
<accession>G2XNU0</accession>
<dbReference type="HOGENOM" id="CLU_3142819_0_0_1"/>
<evidence type="ECO:0000313" key="3">
    <source>
        <dbReference type="Proteomes" id="UP000008177"/>
    </source>
</evidence>
<reference evidence="3" key="1">
    <citation type="journal article" date="2011" name="PLoS Genet.">
        <title>Genomic analysis of the necrotrophic fungal pathogens Sclerotinia sclerotiorum and Botrytis cinerea.</title>
        <authorList>
            <person name="Amselem J."/>
            <person name="Cuomo C.A."/>
            <person name="van Kan J.A."/>
            <person name="Viaud M."/>
            <person name="Benito E.P."/>
            <person name="Couloux A."/>
            <person name="Coutinho P.M."/>
            <person name="de Vries R.P."/>
            <person name="Dyer P.S."/>
            <person name="Fillinger S."/>
            <person name="Fournier E."/>
            <person name="Gout L."/>
            <person name="Hahn M."/>
            <person name="Kohn L."/>
            <person name="Lapalu N."/>
            <person name="Plummer K.M."/>
            <person name="Pradier J.M."/>
            <person name="Quevillon E."/>
            <person name="Sharon A."/>
            <person name="Simon A."/>
            <person name="ten Have A."/>
            <person name="Tudzynski B."/>
            <person name="Tudzynski P."/>
            <person name="Wincker P."/>
            <person name="Andrew M."/>
            <person name="Anthouard V."/>
            <person name="Beever R.E."/>
            <person name="Beffa R."/>
            <person name="Benoit I."/>
            <person name="Bouzid O."/>
            <person name="Brault B."/>
            <person name="Chen Z."/>
            <person name="Choquer M."/>
            <person name="Collemare J."/>
            <person name="Cotton P."/>
            <person name="Danchin E.G."/>
            <person name="Da Silva C."/>
            <person name="Gautier A."/>
            <person name="Giraud C."/>
            <person name="Giraud T."/>
            <person name="Gonzalez C."/>
            <person name="Grossetete S."/>
            <person name="Guldener U."/>
            <person name="Henrissat B."/>
            <person name="Howlett B.J."/>
            <person name="Kodira C."/>
            <person name="Kretschmer M."/>
            <person name="Lappartient A."/>
            <person name="Leroch M."/>
            <person name="Levis C."/>
            <person name="Mauceli E."/>
            <person name="Neuveglise C."/>
            <person name="Oeser B."/>
            <person name="Pearson M."/>
            <person name="Poulain J."/>
            <person name="Poussereau N."/>
            <person name="Quesneville H."/>
            <person name="Rascle C."/>
            <person name="Schumacher J."/>
            <person name="Segurens B."/>
            <person name="Sexton A."/>
            <person name="Silva E."/>
            <person name="Sirven C."/>
            <person name="Soanes D.M."/>
            <person name="Talbot N.J."/>
            <person name="Templeton M."/>
            <person name="Yandava C."/>
            <person name="Yarden O."/>
            <person name="Zeng Q."/>
            <person name="Rollins J.A."/>
            <person name="Lebrun M.H."/>
            <person name="Dickman M."/>
        </authorList>
    </citation>
    <scope>NUCLEOTIDE SEQUENCE [LARGE SCALE GENOMIC DNA]</scope>
    <source>
        <strain evidence="3">T4</strain>
    </source>
</reference>
<evidence type="ECO:0000313" key="2">
    <source>
        <dbReference type="EMBL" id="CCD42546.1"/>
    </source>
</evidence>
<name>G2XNU0_BOTF4</name>
<dbReference type="EMBL" id="FQ790246">
    <property type="protein sequence ID" value="CCD42546.1"/>
    <property type="molecule type" value="Genomic_DNA"/>
</dbReference>
<feature type="compositionally biased region" description="Basic residues" evidence="1">
    <location>
        <begin position="33"/>
        <end position="43"/>
    </location>
</feature>
<feature type="compositionally biased region" description="Basic and acidic residues" evidence="1">
    <location>
        <begin position="8"/>
        <end position="22"/>
    </location>
</feature>
<dbReference type="AlphaFoldDB" id="G2XNU0"/>
<dbReference type="Proteomes" id="UP000008177">
    <property type="component" value="Unplaced contigs"/>
</dbReference>
<feature type="region of interest" description="Disordered" evidence="1">
    <location>
        <begin position="1"/>
        <end position="49"/>
    </location>
</feature>
<gene>
    <name evidence="2" type="ORF">BofuT4_uP076290.1</name>
</gene>
<organism evidence="2 3">
    <name type="scientific">Botryotinia fuckeliana (strain T4)</name>
    <name type="common">Noble rot fungus</name>
    <name type="synonym">Botrytis cinerea</name>
    <dbReference type="NCBI Taxonomy" id="999810"/>
    <lineage>
        <taxon>Eukaryota</taxon>
        <taxon>Fungi</taxon>
        <taxon>Dikarya</taxon>
        <taxon>Ascomycota</taxon>
        <taxon>Pezizomycotina</taxon>
        <taxon>Leotiomycetes</taxon>
        <taxon>Helotiales</taxon>
        <taxon>Sclerotiniaceae</taxon>
        <taxon>Botrytis</taxon>
    </lineage>
</organism>
<proteinExistence type="predicted"/>
<dbReference type="InParanoid" id="G2XNU0"/>
<evidence type="ECO:0000256" key="1">
    <source>
        <dbReference type="SAM" id="MobiDB-lite"/>
    </source>
</evidence>